<dbReference type="SMART" id="SM00034">
    <property type="entry name" value="CLECT"/>
    <property type="match status" value="1"/>
</dbReference>
<sequence>MDCLLCRLTGSVLVCNLQPQGAITRFHHVSLMKTWAEAQSYSADNRHVLVKQYMSWWDAQTFCRKNHVDLSSIVTYDDRTNIIQQLSSALMLNSNDAWIGLYRGEWAWSDGKKLIYKPLQSLPQWASDCMVMEQSKGTWKNRSCHDRLSFLKFKSEDIARFFDKKIMTEEDENEKK</sequence>
<evidence type="ECO:0000313" key="2">
    <source>
        <dbReference type="Ensembl" id="ENSAPEP00000018506.1"/>
    </source>
</evidence>
<dbReference type="Pfam" id="PF00059">
    <property type="entry name" value="Lectin_C"/>
    <property type="match status" value="1"/>
</dbReference>
<reference evidence="2" key="3">
    <citation type="submission" date="2025-09" db="UniProtKB">
        <authorList>
            <consortium name="Ensembl"/>
        </authorList>
    </citation>
    <scope>IDENTIFICATION</scope>
</reference>
<feature type="domain" description="C-type lectin" evidence="1">
    <location>
        <begin position="41"/>
        <end position="151"/>
    </location>
</feature>
<evidence type="ECO:0000313" key="3">
    <source>
        <dbReference type="Proteomes" id="UP000265080"/>
    </source>
</evidence>
<dbReference type="InterPro" id="IPR001304">
    <property type="entry name" value="C-type_lectin-like"/>
</dbReference>
<reference evidence="2" key="2">
    <citation type="submission" date="2025-08" db="UniProtKB">
        <authorList>
            <consortium name="Ensembl"/>
        </authorList>
    </citation>
    <scope>IDENTIFICATION</scope>
</reference>
<dbReference type="GeneTree" id="ENSGT01110000267425"/>
<dbReference type="STRING" id="161767.ENSAPEP00000018506"/>
<dbReference type="InterPro" id="IPR016187">
    <property type="entry name" value="CTDL_fold"/>
</dbReference>
<accession>A0A3P8T1L4</accession>
<dbReference type="Gene3D" id="3.10.100.10">
    <property type="entry name" value="Mannose-Binding Protein A, subunit A"/>
    <property type="match status" value="1"/>
</dbReference>
<proteinExistence type="predicted"/>
<name>A0A3P8T1L4_AMPPE</name>
<dbReference type="Proteomes" id="UP000265080">
    <property type="component" value="Chromosome 7"/>
</dbReference>
<dbReference type="AlphaFoldDB" id="A0A3P8T1L4"/>
<dbReference type="PANTHER" id="PTHR45784">
    <property type="entry name" value="C-TYPE LECTIN DOMAIN FAMILY 20 MEMBER A-RELATED"/>
    <property type="match status" value="1"/>
</dbReference>
<dbReference type="PANTHER" id="PTHR45784:SF3">
    <property type="entry name" value="C-TYPE LECTIN DOMAIN FAMILY 4 MEMBER K-LIKE-RELATED"/>
    <property type="match status" value="1"/>
</dbReference>
<dbReference type="Ensembl" id="ENSAPET00000019017.1">
    <property type="protein sequence ID" value="ENSAPEP00000018506.1"/>
    <property type="gene ID" value="ENSAPEG00000013216.1"/>
</dbReference>
<dbReference type="PROSITE" id="PS50041">
    <property type="entry name" value="C_TYPE_LECTIN_2"/>
    <property type="match status" value="1"/>
</dbReference>
<reference evidence="2 3" key="1">
    <citation type="submission" date="2018-03" db="EMBL/GenBank/DDBJ databases">
        <title>Finding Nemo's genes: A chromosome-scale reference assembly of the genome of the orange clownfish Amphiprion percula.</title>
        <authorList>
            <person name="Lehmann R."/>
        </authorList>
    </citation>
    <scope>NUCLEOTIDE SEQUENCE</scope>
</reference>
<organism evidence="2 3">
    <name type="scientific">Amphiprion percula</name>
    <name type="common">Orange clownfish</name>
    <name type="synonym">Lutjanus percula</name>
    <dbReference type="NCBI Taxonomy" id="161767"/>
    <lineage>
        <taxon>Eukaryota</taxon>
        <taxon>Metazoa</taxon>
        <taxon>Chordata</taxon>
        <taxon>Craniata</taxon>
        <taxon>Vertebrata</taxon>
        <taxon>Euteleostomi</taxon>
        <taxon>Actinopterygii</taxon>
        <taxon>Neopterygii</taxon>
        <taxon>Teleostei</taxon>
        <taxon>Neoteleostei</taxon>
        <taxon>Acanthomorphata</taxon>
        <taxon>Ovalentaria</taxon>
        <taxon>Pomacentridae</taxon>
        <taxon>Amphiprion</taxon>
    </lineage>
</organism>
<dbReference type="SUPFAM" id="SSF56436">
    <property type="entry name" value="C-type lectin-like"/>
    <property type="match status" value="1"/>
</dbReference>
<evidence type="ECO:0000259" key="1">
    <source>
        <dbReference type="PROSITE" id="PS50041"/>
    </source>
</evidence>
<dbReference type="InterPro" id="IPR016186">
    <property type="entry name" value="C-type_lectin-like/link_sf"/>
</dbReference>
<protein>
    <recommendedName>
        <fullName evidence="1">C-type lectin domain-containing protein</fullName>
    </recommendedName>
</protein>
<keyword evidence="3" id="KW-1185">Reference proteome</keyword>